<proteinExistence type="predicted"/>
<dbReference type="Proteomes" id="UP000216207">
    <property type="component" value="Unassembled WGS sequence"/>
</dbReference>
<dbReference type="PANTHER" id="PTHR30185:SF18">
    <property type="entry name" value="TRANSCRIPTIONAL REGULATOR MTLR"/>
    <property type="match status" value="1"/>
</dbReference>
<dbReference type="EMBL" id="NPCC01000009">
    <property type="protein sequence ID" value="PAE89424.1"/>
    <property type="molecule type" value="Genomic_DNA"/>
</dbReference>
<accession>A0A268P0Z8</accession>
<keyword evidence="2" id="KW-0804">Transcription</keyword>
<protein>
    <recommendedName>
        <fullName evidence="3">Mga helix-turn-helix domain-containing protein</fullName>
    </recommendedName>
</protein>
<dbReference type="InterPro" id="IPR050661">
    <property type="entry name" value="BglG_antiterminators"/>
</dbReference>
<evidence type="ECO:0000313" key="5">
    <source>
        <dbReference type="Proteomes" id="UP000216207"/>
    </source>
</evidence>
<keyword evidence="1" id="KW-0805">Transcription regulation</keyword>
<evidence type="ECO:0000256" key="1">
    <source>
        <dbReference type="ARBA" id="ARBA00023015"/>
    </source>
</evidence>
<reference evidence="4 5" key="1">
    <citation type="submission" date="2017-07" db="EMBL/GenBank/DDBJ databases">
        <title>Isolation and whole genome analysis of endospore-forming bacteria from heroin.</title>
        <authorList>
            <person name="Kalinowski J."/>
            <person name="Ahrens B."/>
            <person name="Al-Dilaimi A."/>
            <person name="Winkler A."/>
            <person name="Wibberg D."/>
            <person name="Schleenbecker U."/>
            <person name="Ruckert C."/>
            <person name="Wolfel R."/>
            <person name="Grass G."/>
        </authorList>
    </citation>
    <scope>NUCLEOTIDE SEQUENCE [LARGE SCALE GENOMIC DNA]</scope>
    <source>
        <strain evidence="4 5">7539</strain>
    </source>
</reference>
<comment type="caution">
    <text evidence="4">The sequence shown here is derived from an EMBL/GenBank/DDBJ whole genome shotgun (WGS) entry which is preliminary data.</text>
</comment>
<name>A0A268P0Z8_SHOCL</name>
<sequence length="523" mass="61760">MPLDHSLRGFFMDMLTDKRIERLVKLIHFIGAKENCTKAEIRKTLACSDRTVDYTIKELEKELQQTGTDMAIVRNAHNQYSFSNKDDRQLNEVLRRLFFQDDMVRFIGCSLSGRLSVDSFIQKHFLSRSTFFRKLHKIKPLLHAFHLRFEPRTFKLIGKEHHIRIFYFCFFWEVTGSGIAWPFSIEKQWAKQLFAPIAKAMKLNLSSLQTERFLYWIAIQWLRVKQGHFTDLYDEAFPSDLQTKMLAHAGELLKTVPENIRSSEVQFLLIILLNSPFLYHDAELVASNLAANQLHRTEEWRATRRFARALKKWFSNALDEEAAQRMEGHLLQIHRNKRYFSVNYSSFKERIQLDVLQERHPLITEGVFAAFEKVLAEEMVPFLQMDQAALLIRYILLVYTFADIEKLNEPLNIHIFSSEGPVYEQKLSERMNAALPYHLNVQTSVTYTRDKAEMPAFIVTDTLFPYHEKVDVVYIQSPPTNQDWRRIQEHCEKHHKRAIESILLKRKEQQETEHLFKREMNGG</sequence>
<gene>
    <name evidence="4" type="ORF">CHH72_09055</name>
</gene>
<evidence type="ECO:0000313" key="4">
    <source>
        <dbReference type="EMBL" id="PAE89424.1"/>
    </source>
</evidence>
<dbReference type="Pfam" id="PF05043">
    <property type="entry name" value="Mga"/>
    <property type="match status" value="1"/>
</dbReference>
<dbReference type="AlphaFoldDB" id="A0A268P0Z8"/>
<dbReference type="InterPro" id="IPR007737">
    <property type="entry name" value="Mga_HTH"/>
</dbReference>
<evidence type="ECO:0000256" key="2">
    <source>
        <dbReference type="ARBA" id="ARBA00023163"/>
    </source>
</evidence>
<evidence type="ECO:0000259" key="3">
    <source>
        <dbReference type="Pfam" id="PF05043"/>
    </source>
</evidence>
<feature type="domain" description="Mga helix-turn-helix" evidence="3">
    <location>
        <begin position="87"/>
        <end position="171"/>
    </location>
</feature>
<dbReference type="PANTHER" id="PTHR30185">
    <property type="entry name" value="CRYPTIC BETA-GLUCOSIDE BGL OPERON ANTITERMINATOR"/>
    <property type="match status" value="1"/>
</dbReference>
<organism evidence="4 5">
    <name type="scientific">Shouchella clausii</name>
    <name type="common">Alkalihalobacillus clausii</name>
    <dbReference type="NCBI Taxonomy" id="79880"/>
    <lineage>
        <taxon>Bacteria</taxon>
        <taxon>Bacillati</taxon>
        <taxon>Bacillota</taxon>
        <taxon>Bacilli</taxon>
        <taxon>Bacillales</taxon>
        <taxon>Bacillaceae</taxon>
        <taxon>Shouchella</taxon>
    </lineage>
</organism>